<evidence type="ECO:0000313" key="2">
    <source>
        <dbReference type="Proteomes" id="UP000078512"/>
    </source>
</evidence>
<dbReference type="EMBL" id="KV442109">
    <property type="protein sequence ID" value="OAQ23752.1"/>
    <property type="molecule type" value="Genomic_DNA"/>
</dbReference>
<dbReference type="OrthoDB" id="2313011at2759"/>
<name>A0A197JF12_9FUNG</name>
<sequence>MARDSILLRFGLQQSPSTNKVHVFMEANNNILEERHVYIGWHNSPTLQQQIHLTGLGKYAFYPQMLGRMNSAIAGHRVSIQLGIFDHGMRNQIAELASDITNNFSLTGEDGNCQAWLQRLLRLMSQNGLIASDINDVYAKFIKTDNAHLIDVEQQKIDAAFDFTSSQTPNVDRTLFYHDL</sequence>
<dbReference type="AlphaFoldDB" id="A0A197JF12"/>
<keyword evidence="2" id="KW-1185">Reference proteome</keyword>
<gene>
    <name evidence="1" type="ORF">K457DRAFT_130286</name>
</gene>
<organism evidence="1 2">
    <name type="scientific">Linnemannia elongata AG-77</name>
    <dbReference type="NCBI Taxonomy" id="1314771"/>
    <lineage>
        <taxon>Eukaryota</taxon>
        <taxon>Fungi</taxon>
        <taxon>Fungi incertae sedis</taxon>
        <taxon>Mucoromycota</taxon>
        <taxon>Mortierellomycotina</taxon>
        <taxon>Mortierellomycetes</taxon>
        <taxon>Mortierellales</taxon>
        <taxon>Mortierellaceae</taxon>
        <taxon>Linnemannia</taxon>
    </lineage>
</organism>
<protein>
    <submittedName>
        <fullName evidence="1">Uncharacterized protein</fullName>
    </submittedName>
</protein>
<reference evidence="1 2" key="1">
    <citation type="submission" date="2016-05" db="EMBL/GenBank/DDBJ databases">
        <title>Genome sequencing reveals origins of a unique bacterial endosymbiosis in the earliest lineages of terrestrial Fungi.</title>
        <authorList>
            <consortium name="DOE Joint Genome Institute"/>
            <person name="Uehling J."/>
            <person name="Gryganskyi A."/>
            <person name="Hameed K."/>
            <person name="Tschaplinski T."/>
            <person name="Misztal P."/>
            <person name="Wu S."/>
            <person name="Desiro A."/>
            <person name="Vande Pol N."/>
            <person name="Du Z.-Y."/>
            <person name="Zienkiewicz A."/>
            <person name="Zienkiewicz K."/>
            <person name="Morin E."/>
            <person name="Tisserant E."/>
            <person name="Splivallo R."/>
            <person name="Hainaut M."/>
            <person name="Henrissat B."/>
            <person name="Ohm R."/>
            <person name="Kuo A."/>
            <person name="Yan J."/>
            <person name="Lipzen A."/>
            <person name="Nolan M."/>
            <person name="Labutti K."/>
            <person name="Barry K."/>
            <person name="Goldstein A."/>
            <person name="Labbe J."/>
            <person name="Schadt C."/>
            <person name="Tuskan G."/>
            <person name="Grigoriev I."/>
            <person name="Martin F."/>
            <person name="Vilgalys R."/>
            <person name="Bonito G."/>
        </authorList>
    </citation>
    <scope>NUCLEOTIDE SEQUENCE [LARGE SCALE GENOMIC DNA]</scope>
    <source>
        <strain evidence="1 2">AG-77</strain>
    </source>
</reference>
<evidence type="ECO:0000313" key="1">
    <source>
        <dbReference type="EMBL" id="OAQ23752.1"/>
    </source>
</evidence>
<dbReference type="Proteomes" id="UP000078512">
    <property type="component" value="Unassembled WGS sequence"/>
</dbReference>
<proteinExistence type="predicted"/>
<accession>A0A197JF12</accession>